<protein>
    <submittedName>
        <fullName evidence="11">Flagellar motor protein MotA</fullName>
    </submittedName>
</protein>
<dbReference type="EMBL" id="BLVP01000005">
    <property type="protein sequence ID" value="GFM36276.1"/>
    <property type="molecule type" value="Genomic_DNA"/>
</dbReference>
<comment type="similarity">
    <text evidence="8">Belongs to the exbB/tolQ family.</text>
</comment>
<evidence type="ECO:0000256" key="4">
    <source>
        <dbReference type="ARBA" id="ARBA00022692"/>
    </source>
</evidence>
<evidence type="ECO:0000313" key="12">
    <source>
        <dbReference type="Proteomes" id="UP000503820"/>
    </source>
</evidence>
<dbReference type="Proteomes" id="UP000503820">
    <property type="component" value="Unassembled WGS sequence"/>
</dbReference>
<dbReference type="GO" id="GO:0005886">
    <property type="term" value="C:plasma membrane"/>
    <property type="evidence" value="ECO:0007669"/>
    <property type="project" value="UniProtKB-SubCell"/>
</dbReference>
<evidence type="ECO:0000256" key="2">
    <source>
        <dbReference type="ARBA" id="ARBA00022448"/>
    </source>
</evidence>
<feature type="transmembrane region" description="Helical" evidence="9">
    <location>
        <begin position="93"/>
        <end position="115"/>
    </location>
</feature>
<keyword evidence="11" id="KW-0282">Flagellum</keyword>
<reference evidence="11 12" key="1">
    <citation type="submission" date="2020-05" db="EMBL/GenBank/DDBJ databases">
        <title>Draft genome sequence of Desulfovibrio psychrotolerans JS1T.</title>
        <authorList>
            <person name="Ueno A."/>
            <person name="Tamazawa S."/>
            <person name="Tamamura S."/>
            <person name="Murakami T."/>
            <person name="Kiyama T."/>
            <person name="Inomata H."/>
            <person name="Amano Y."/>
            <person name="Miyakawa K."/>
            <person name="Tamaki H."/>
            <person name="Naganuma T."/>
            <person name="Kaneko K."/>
        </authorList>
    </citation>
    <scope>NUCLEOTIDE SEQUENCE [LARGE SCALE GENOMIC DNA]</scope>
    <source>
        <strain evidence="11 12">JS1</strain>
    </source>
</reference>
<organism evidence="11 12">
    <name type="scientific">Desulfovibrio psychrotolerans</name>
    <dbReference type="NCBI Taxonomy" id="415242"/>
    <lineage>
        <taxon>Bacteria</taxon>
        <taxon>Pseudomonadati</taxon>
        <taxon>Thermodesulfobacteriota</taxon>
        <taxon>Desulfovibrionia</taxon>
        <taxon>Desulfovibrionales</taxon>
        <taxon>Desulfovibrionaceae</taxon>
        <taxon>Desulfovibrio</taxon>
    </lineage>
</organism>
<dbReference type="GO" id="GO:0017038">
    <property type="term" value="P:protein import"/>
    <property type="evidence" value="ECO:0007669"/>
    <property type="project" value="TreeGrafter"/>
</dbReference>
<dbReference type="PANTHER" id="PTHR30625">
    <property type="entry name" value="PROTEIN TOLQ"/>
    <property type="match status" value="1"/>
</dbReference>
<feature type="transmembrane region" description="Helical" evidence="9">
    <location>
        <begin position="149"/>
        <end position="171"/>
    </location>
</feature>
<evidence type="ECO:0000256" key="8">
    <source>
        <dbReference type="RuleBase" id="RU004057"/>
    </source>
</evidence>
<dbReference type="RefSeq" id="WP_174408963.1">
    <property type="nucleotide sequence ID" value="NZ_BLVP01000005.1"/>
</dbReference>
<dbReference type="PANTHER" id="PTHR30625:SF15">
    <property type="entry name" value="BIOPOLYMER TRANSPORT PROTEIN EXBB"/>
    <property type="match status" value="1"/>
</dbReference>
<evidence type="ECO:0000256" key="5">
    <source>
        <dbReference type="ARBA" id="ARBA00022927"/>
    </source>
</evidence>
<name>A0A7J0BRD9_9BACT</name>
<proteinExistence type="inferred from homology"/>
<evidence type="ECO:0000259" key="10">
    <source>
        <dbReference type="Pfam" id="PF01618"/>
    </source>
</evidence>
<evidence type="ECO:0000256" key="7">
    <source>
        <dbReference type="ARBA" id="ARBA00023136"/>
    </source>
</evidence>
<accession>A0A7J0BRD9</accession>
<gene>
    <name evidence="11" type="ORF">DSM19430T_09600</name>
</gene>
<comment type="subcellular location">
    <subcellularLocation>
        <location evidence="1">Cell membrane</location>
        <topology evidence="1">Multi-pass membrane protein</topology>
    </subcellularLocation>
    <subcellularLocation>
        <location evidence="8">Membrane</location>
        <topology evidence="8">Multi-pass membrane protein</topology>
    </subcellularLocation>
</comment>
<dbReference type="AlphaFoldDB" id="A0A7J0BRD9"/>
<evidence type="ECO:0000256" key="3">
    <source>
        <dbReference type="ARBA" id="ARBA00022475"/>
    </source>
</evidence>
<keyword evidence="3" id="KW-1003">Cell membrane</keyword>
<keyword evidence="5 8" id="KW-0653">Protein transport</keyword>
<keyword evidence="2 8" id="KW-0813">Transport</keyword>
<feature type="domain" description="MotA/TolQ/ExbB proton channel" evidence="10">
    <location>
        <begin position="84"/>
        <end position="179"/>
    </location>
</feature>
<keyword evidence="12" id="KW-1185">Reference proteome</keyword>
<keyword evidence="6 9" id="KW-1133">Transmembrane helix</keyword>
<keyword evidence="4 9" id="KW-0812">Transmembrane</keyword>
<comment type="caution">
    <text evidence="11">The sequence shown here is derived from an EMBL/GenBank/DDBJ whole genome shotgun (WGS) entry which is preliminary data.</text>
</comment>
<dbReference type="InterPro" id="IPR050790">
    <property type="entry name" value="ExbB/TolQ_transport"/>
</dbReference>
<evidence type="ECO:0000256" key="1">
    <source>
        <dbReference type="ARBA" id="ARBA00004651"/>
    </source>
</evidence>
<evidence type="ECO:0000256" key="9">
    <source>
        <dbReference type="SAM" id="Phobius"/>
    </source>
</evidence>
<evidence type="ECO:0000256" key="6">
    <source>
        <dbReference type="ARBA" id="ARBA00022989"/>
    </source>
</evidence>
<keyword evidence="11" id="KW-0969">Cilium</keyword>
<sequence length="209" mass="21721">MMPESMTTGLEALSSGWFVLCLLGIISIWAWTLIIGTALQLRALSGPGSSVRSSLAATAEELLRGHADFCARIAAGPLRKRLRQRVIRTRIEAGLHGISANVGTVLLLASLAPLLGLLGTVEGMIVTFKALAIHGNADNTALTEGISKALVTTQGGLLVAIPSLLAGGVLFRKVRKARNSLRVMALRAVAAEASPPRSPAGANLQGGMQ</sequence>
<evidence type="ECO:0000313" key="11">
    <source>
        <dbReference type="EMBL" id="GFM36276.1"/>
    </source>
</evidence>
<keyword evidence="7 9" id="KW-0472">Membrane</keyword>
<dbReference type="InterPro" id="IPR002898">
    <property type="entry name" value="MotA_ExbB_proton_chnl"/>
</dbReference>
<feature type="transmembrane region" description="Helical" evidence="9">
    <location>
        <begin position="12"/>
        <end position="35"/>
    </location>
</feature>
<dbReference type="Pfam" id="PF01618">
    <property type="entry name" value="MotA_ExbB"/>
    <property type="match status" value="1"/>
</dbReference>
<keyword evidence="11" id="KW-0966">Cell projection</keyword>